<gene>
    <name evidence="2" type="ORF">SDC9_18991</name>
</gene>
<dbReference type="InterPro" id="IPR007409">
    <property type="entry name" value="Restrct_endonuc_type1_HsdR_N"/>
</dbReference>
<protein>
    <recommendedName>
        <fullName evidence="1">Restriction endonuclease type I HsdR N-terminal domain-containing protein</fullName>
    </recommendedName>
</protein>
<organism evidence="2">
    <name type="scientific">bioreactor metagenome</name>
    <dbReference type="NCBI Taxonomy" id="1076179"/>
    <lineage>
        <taxon>unclassified sequences</taxon>
        <taxon>metagenomes</taxon>
        <taxon>ecological metagenomes</taxon>
    </lineage>
</organism>
<name>A0A644U370_9ZZZZ</name>
<evidence type="ECO:0000259" key="1">
    <source>
        <dbReference type="Pfam" id="PF04313"/>
    </source>
</evidence>
<evidence type="ECO:0000313" key="2">
    <source>
        <dbReference type="EMBL" id="MPL73197.1"/>
    </source>
</evidence>
<dbReference type="Gene3D" id="3.90.1570.30">
    <property type="match status" value="1"/>
</dbReference>
<dbReference type="GO" id="GO:0005524">
    <property type="term" value="F:ATP binding"/>
    <property type="evidence" value="ECO:0007669"/>
    <property type="project" value="UniProtKB-KW"/>
</dbReference>
<dbReference type="InterPro" id="IPR017035">
    <property type="entry name" value="UCP035009_HsdR_All3000-type"/>
</dbReference>
<dbReference type="PIRSF" id="PIRSF035009">
    <property type="entry name" value="UCP035009_HSDR_N"/>
    <property type="match status" value="1"/>
</dbReference>
<dbReference type="AlphaFoldDB" id="A0A644U370"/>
<proteinExistence type="predicted"/>
<dbReference type="EMBL" id="VSSQ01000071">
    <property type="protein sequence ID" value="MPL73197.1"/>
    <property type="molecule type" value="Genomic_DNA"/>
</dbReference>
<accession>A0A644U370</accession>
<reference evidence="2" key="1">
    <citation type="submission" date="2019-08" db="EMBL/GenBank/DDBJ databases">
        <authorList>
            <person name="Kucharzyk K."/>
            <person name="Murdoch R.W."/>
            <person name="Higgins S."/>
            <person name="Loffler F."/>
        </authorList>
    </citation>
    <scope>NUCLEOTIDE SEQUENCE</scope>
</reference>
<dbReference type="Pfam" id="PF04313">
    <property type="entry name" value="HSDR_N"/>
    <property type="match status" value="1"/>
</dbReference>
<comment type="caution">
    <text evidence="2">The sequence shown here is derived from an EMBL/GenBank/DDBJ whole genome shotgun (WGS) entry which is preliminary data.</text>
</comment>
<dbReference type="GO" id="GO:0009035">
    <property type="term" value="F:type I site-specific deoxyribonuclease activity"/>
    <property type="evidence" value="ECO:0007669"/>
    <property type="project" value="UniProtKB-EC"/>
</dbReference>
<dbReference type="GO" id="GO:0003677">
    <property type="term" value="F:DNA binding"/>
    <property type="evidence" value="ECO:0007669"/>
    <property type="project" value="UniProtKB-KW"/>
</dbReference>
<sequence>MDFKDSIKQLSERVVKLKDNLQTEEATKNALIMPFIQTLGYDVFNPFEVTPEYTCDIGTKKGEKIDYAILKDNNPVILIECKHWAENLTLHDNQLLRYFHVSTAKFGILTNGISYKFYTDLSEANKMDEKPFLEINLSDIRDNQIEELKQFHKSYFDVDTIVNAASELKYMKGLKEIILSEMETPSEPLVRLFAKQVYGGMVTAKILEQFTDLTKRSFNQVISDIITDRFKTALNKESEKKTENSSSLIESAPSISEEESKVVTTEEELESFYIIRAILRKHVDVNRIIHRDTQSYFGILLDDNNRKPICRLYLNGSKKYFATISDDKKETKYPIESLNEIYQHEDAIIYALKMYEKNSEK</sequence>
<dbReference type="GO" id="GO:0009307">
    <property type="term" value="P:DNA restriction-modification system"/>
    <property type="evidence" value="ECO:0007669"/>
    <property type="project" value="UniProtKB-KW"/>
</dbReference>
<feature type="domain" description="Restriction endonuclease type I HsdR N-terminal" evidence="1">
    <location>
        <begin position="45"/>
        <end position="125"/>
    </location>
</feature>